<feature type="transmembrane region" description="Helical" evidence="1">
    <location>
        <begin position="181"/>
        <end position="214"/>
    </location>
</feature>
<feature type="transmembrane region" description="Helical" evidence="1">
    <location>
        <begin position="226"/>
        <end position="249"/>
    </location>
</feature>
<dbReference type="EMBL" id="JQAR01000013">
    <property type="protein sequence ID" value="KRN29107.1"/>
    <property type="molecule type" value="Genomic_DNA"/>
</dbReference>
<protein>
    <recommendedName>
        <fullName evidence="4">Membrane protein 6-pyruvoyl-tetrahydropterin synthase-related domain-containing protein</fullName>
    </recommendedName>
</protein>
<evidence type="ECO:0000313" key="2">
    <source>
        <dbReference type="EMBL" id="KRN29107.1"/>
    </source>
</evidence>
<organism evidence="2 3">
    <name type="scientific">Liquorilactobacillus mali</name>
    <dbReference type="NCBI Taxonomy" id="1618"/>
    <lineage>
        <taxon>Bacteria</taxon>
        <taxon>Bacillati</taxon>
        <taxon>Bacillota</taxon>
        <taxon>Bacilli</taxon>
        <taxon>Lactobacillales</taxon>
        <taxon>Lactobacillaceae</taxon>
        <taxon>Liquorilactobacillus</taxon>
    </lineage>
</organism>
<proteinExistence type="predicted"/>
<keyword evidence="1" id="KW-0812">Transmembrane</keyword>
<comment type="caution">
    <text evidence="2">The sequence shown here is derived from an EMBL/GenBank/DDBJ whole genome shotgun (WGS) entry which is preliminary data.</text>
</comment>
<evidence type="ECO:0000313" key="3">
    <source>
        <dbReference type="Proteomes" id="UP000051727"/>
    </source>
</evidence>
<name>A0A0R2FKG5_9LACO</name>
<feature type="transmembrane region" description="Helical" evidence="1">
    <location>
        <begin position="282"/>
        <end position="298"/>
    </location>
</feature>
<dbReference type="STRING" id="1618.IV36_GL000424"/>
<sequence length="571" mass="64556">MNKASNTQKQLYAILICLVASVVVMVPYFCANSLHAGVDMSFHLNRIYDLAQNIKHGKLFSYIETYAMNQVGTPINMVYGVLPVYPLALALLVISDPILAIYVGWCSIVFISMLISYFCGLKYWYGNKKKALIFSFVYVLSAYNFSWMFLTFDVGQTAGYIFLPLIGYGTYSIFFRKKAEWLLLAFGMTGVIYSHILSFLMYLVVVMLIIAIALFTASNFWRKLKYIVYAGIATLLMTSFYWGTLFTIYTSNHLFITKSGTLSTAGTGLGDAIINALNNDESVGTLLVITTIMGLFLWKKQSVTNRIIGMIGVIFFIATTSVFESIWNFVNKTPIVVLQWTGRILCISNFFLAIFAVETLWILISKTKYVQRWTMVVFALVVISLLSTSYSFLNTRTTQTVIDYKPSSEKTLPFSNYQITSKRGFNYMVKGFNEGVGSIDYWPYTSMKKYMVEIQEHVALIGGQKQKITPHSISNGIIYKIYASKNNVSADLPFLNYNSYLVTINGKKAAYTKTKRNTIGVVLKKGNNKISIVYKTSVIIKIAEFVSWITVVILVLPKIIKGLKNYKKIDK</sequence>
<dbReference type="Proteomes" id="UP000051727">
    <property type="component" value="Unassembled WGS sequence"/>
</dbReference>
<feature type="transmembrane region" description="Helical" evidence="1">
    <location>
        <begin position="77"/>
        <end position="94"/>
    </location>
</feature>
<keyword evidence="1" id="KW-0472">Membrane</keyword>
<feature type="transmembrane region" description="Helical" evidence="1">
    <location>
        <begin position="131"/>
        <end position="150"/>
    </location>
</feature>
<feature type="transmembrane region" description="Helical" evidence="1">
    <location>
        <begin position="101"/>
        <end position="125"/>
    </location>
</feature>
<feature type="transmembrane region" description="Helical" evidence="1">
    <location>
        <begin position="157"/>
        <end position="175"/>
    </location>
</feature>
<dbReference type="PATRIC" id="fig|1618.3.peg.424"/>
<accession>A0A0R2FKG5</accession>
<dbReference type="OrthoDB" id="9784157at2"/>
<gene>
    <name evidence="2" type="ORF">IV36_GL000424</name>
</gene>
<feature type="transmembrane region" description="Helical" evidence="1">
    <location>
        <begin position="310"/>
        <end position="330"/>
    </location>
</feature>
<feature type="transmembrane region" description="Helical" evidence="1">
    <location>
        <begin position="376"/>
        <end position="393"/>
    </location>
</feature>
<feature type="transmembrane region" description="Helical" evidence="1">
    <location>
        <begin position="538"/>
        <end position="560"/>
    </location>
</feature>
<evidence type="ECO:0008006" key="4">
    <source>
        <dbReference type="Google" id="ProtNLM"/>
    </source>
</evidence>
<evidence type="ECO:0000256" key="1">
    <source>
        <dbReference type="SAM" id="Phobius"/>
    </source>
</evidence>
<dbReference type="AlphaFoldDB" id="A0A0R2FKG5"/>
<feature type="transmembrane region" description="Helical" evidence="1">
    <location>
        <begin position="12"/>
        <end position="34"/>
    </location>
</feature>
<dbReference type="RefSeq" id="WP_056991453.1">
    <property type="nucleotide sequence ID" value="NZ_JQAR01000013.1"/>
</dbReference>
<keyword evidence="1" id="KW-1133">Transmembrane helix</keyword>
<reference evidence="2 3" key="1">
    <citation type="journal article" date="2015" name="Genome Announc.">
        <title>Expanding the biotechnology potential of lactobacilli through comparative genomics of 213 strains and associated genera.</title>
        <authorList>
            <person name="Sun Z."/>
            <person name="Harris H.M."/>
            <person name="McCann A."/>
            <person name="Guo C."/>
            <person name="Argimon S."/>
            <person name="Zhang W."/>
            <person name="Yang X."/>
            <person name="Jeffery I.B."/>
            <person name="Cooney J.C."/>
            <person name="Kagawa T.F."/>
            <person name="Liu W."/>
            <person name="Song Y."/>
            <person name="Salvetti E."/>
            <person name="Wrobel A."/>
            <person name="Rasinkangas P."/>
            <person name="Parkhill J."/>
            <person name="Rea M.C."/>
            <person name="O'Sullivan O."/>
            <person name="Ritari J."/>
            <person name="Douillard F.P."/>
            <person name="Paul Ross R."/>
            <person name="Yang R."/>
            <person name="Briner A.E."/>
            <person name="Felis G.E."/>
            <person name="de Vos W.M."/>
            <person name="Barrangou R."/>
            <person name="Klaenhammer T.R."/>
            <person name="Caufield P.W."/>
            <person name="Cui Y."/>
            <person name="Zhang H."/>
            <person name="O'Toole P.W."/>
        </authorList>
    </citation>
    <scope>NUCLEOTIDE SEQUENCE [LARGE SCALE GENOMIC DNA]</scope>
    <source>
        <strain evidence="2 3">ATCC 27304</strain>
    </source>
</reference>
<feature type="transmembrane region" description="Helical" evidence="1">
    <location>
        <begin position="342"/>
        <end position="364"/>
    </location>
</feature>